<dbReference type="GO" id="GO:0016209">
    <property type="term" value="F:antioxidant activity"/>
    <property type="evidence" value="ECO:0007669"/>
    <property type="project" value="InterPro"/>
</dbReference>
<evidence type="ECO:0000259" key="3">
    <source>
        <dbReference type="PROSITE" id="PS51352"/>
    </source>
</evidence>
<evidence type="ECO:0000313" key="5">
    <source>
        <dbReference type="Proteomes" id="UP000009102"/>
    </source>
</evidence>
<feature type="region of interest" description="Disordered" evidence="1">
    <location>
        <begin position="1"/>
        <end position="49"/>
    </location>
</feature>
<dbReference type="RefSeq" id="WP_012823075.1">
    <property type="nucleotide sequence ID" value="NC_013422.1"/>
</dbReference>
<dbReference type="AlphaFoldDB" id="D0KWP2"/>
<keyword evidence="2" id="KW-0812">Transmembrane</keyword>
<organism evidence="4 5">
    <name type="scientific">Halothiobacillus neapolitanus (strain ATCC 23641 / DSM 15147 / CIP 104769 / NCIMB 8539 / c2)</name>
    <name type="common">Thiobacillus neapolitanus</name>
    <dbReference type="NCBI Taxonomy" id="555778"/>
    <lineage>
        <taxon>Bacteria</taxon>
        <taxon>Pseudomonadati</taxon>
        <taxon>Pseudomonadota</taxon>
        <taxon>Gammaproteobacteria</taxon>
        <taxon>Chromatiales</taxon>
        <taxon>Halothiobacillaceae</taxon>
        <taxon>Halothiobacillus</taxon>
    </lineage>
</organism>
<protein>
    <submittedName>
        <fullName evidence="4">Alkyl hydroperoxide reductase/ Thiol specific antioxidant/ Mal allergen</fullName>
    </submittedName>
</protein>
<dbReference type="EMBL" id="CP001801">
    <property type="protein sequence ID" value="ACX95039.1"/>
    <property type="molecule type" value="Genomic_DNA"/>
</dbReference>
<dbReference type="OrthoDB" id="9788279at2"/>
<dbReference type="PANTHER" id="PTHR42852:SF17">
    <property type="entry name" value="THIOREDOXIN-LIKE PROTEIN HI_1115"/>
    <property type="match status" value="1"/>
</dbReference>
<dbReference type="KEGG" id="hna:Hneap_0176"/>
<dbReference type="PROSITE" id="PS51352">
    <property type="entry name" value="THIOREDOXIN_2"/>
    <property type="match status" value="1"/>
</dbReference>
<dbReference type="InterPro" id="IPR013766">
    <property type="entry name" value="Thioredoxin_domain"/>
</dbReference>
<dbReference type="eggNOG" id="COG0526">
    <property type="taxonomic scope" value="Bacteria"/>
</dbReference>
<proteinExistence type="predicted"/>
<dbReference type="CDD" id="cd03011">
    <property type="entry name" value="TlpA_like_ScsD_MtbDsbE"/>
    <property type="match status" value="1"/>
</dbReference>
<dbReference type="InterPro" id="IPR036249">
    <property type="entry name" value="Thioredoxin-like_sf"/>
</dbReference>
<keyword evidence="2" id="KW-0472">Membrane</keyword>
<dbReference type="HOGENOM" id="CLU_042529_10_0_6"/>
<name>D0KWP2_HALNC</name>
<evidence type="ECO:0000256" key="2">
    <source>
        <dbReference type="SAM" id="Phobius"/>
    </source>
</evidence>
<accession>D0KWP2</accession>
<dbReference type="STRING" id="555778.Hneap_0176"/>
<keyword evidence="5" id="KW-1185">Reference proteome</keyword>
<feature type="domain" description="Thioredoxin" evidence="3">
    <location>
        <begin position="80"/>
        <end position="219"/>
    </location>
</feature>
<dbReference type="Gene3D" id="3.40.30.10">
    <property type="entry name" value="Glutaredoxin"/>
    <property type="match status" value="1"/>
</dbReference>
<evidence type="ECO:0000256" key="1">
    <source>
        <dbReference type="SAM" id="MobiDB-lite"/>
    </source>
</evidence>
<feature type="compositionally biased region" description="Basic and acidic residues" evidence="1">
    <location>
        <begin position="29"/>
        <end position="46"/>
    </location>
</feature>
<sequence length="219" mass="24111">MTRSAPPDDKHDRTPHGVPDSSGNSPRNSPEKTPETPPEKPPETSPKKRRRWRRWLIEIAVFVGVLLAVRAYMAPAIPTDFADAPLPAITFPTLTNGTTGPGTITLGSNPRPTALVFWATWCGVCHVELPWLNELAKTHRIITVAMQSGSADAVRQYLNKNQLDHLPVINDPDGQIAKKFGVSVTPTLFFIAPDGRIAMAETGITSPWGIRLRLWWLGL</sequence>
<dbReference type="Pfam" id="PF00578">
    <property type="entry name" value="AhpC-TSA"/>
    <property type="match status" value="1"/>
</dbReference>
<reference evidence="4 5" key="1">
    <citation type="submission" date="2009-10" db="EMBL/GenBank/DDBJ databases">
        <title>Complete sequence of Halothiobacillus neapolitanus c2.</title>
        <authorList>
            <consortium name="US DOE Joint Genome Institute"/>
            <person name="Lucas S."/>
            <person name="Copeland A."/>
            <person name="Lapidus A."/>
            <person name="Glavina del Rio T."/>
            <person name="Tice H."/>
            <person name="Bruce D."/>
            <person name="Goodwin L."/>
            <person name="Pitluck S."/>
            <person name="Davenport K."/>
            <person name="Brettin T."/>
            <person name="Detter J.C."/>
            <person name="Han C."/>
            <person name="Tapia R."/>
            <person name="Larimer F."/>
            <person name="Land M."/>
            <person name="Hauser L."/>
            <person name="Kyrpides N."/>
            <person name="Mikhailova N."/>
            <person name="Kerfeld C."/>
            <person name="Cannon G."/>
            <person name="Heinhort S."/>
        </authorList>
    </citation>
    <scope>NUCLEOTIDE SEQUENCE [LARGE SCALE GENOMIC DNA]</scope>
    <source>
        <strain evidence="5">ATCC 23641 / c2</strain>
    </source>
</reference>
<dbReference type="SUPFAM" id="SSF52833">
    <property type="entry name" value="Thioredoxin-like"/>
    <property type="match status" value="1"/>
</dbReference>
<keyword evidence="2" id="KW-1133">Transmembrane helix</keyword>
<feature type="compositionally biased region" description="Basic and acidic residues" evidence="1">
    <location>
        <begin position="1"/>
        <end position="15"/>
    </location>
</feature>
<feature type="transmembrane region" description="Helical" evidence="2">
    <location>
        <begin position="55"/>
        <end position="73"/>
    </location>
</feature>
<dbReference type="InterPro" id="IPR000866">
    <property type="entry name" value="AhpC/TSA"/>
</dbReference>
<dbReference type="InterPro" id="IPR050553">
    <property type="entry name" value="Thioredoxin_ResA/DsbE_sf"/>
</dbReference>
<dbReference type="PANTHER" id="PTHR42852">
    <property type="entry name" value="THIOL:DISULFIDE INTERCHANGE PROTEIN DSBE"/>
    <property type="match status" value="1"/>
</dbReference>
<dbReference type="GO" id="GO:0016491">
    <property type="term" value="F:oxidoreductase activity"/>
    <property type="evidence" value="ECO:0007669"/>
    <property type="project" value="InterPro"/>
</dbReference>
<gene>
    <name evidence="4" type="ordered locus">Hneap_0176</name>
</gene>
<dbReference type="Proteomes" id="UP000009102">
    <property type="component" value="Chromosome"/>
</dbReference>
<evidence type="ECO:0000313" key="4">
    <source>
        <dbReference type="EMBL" id="ACX95039.1"/>
    </source>
</evidence>